<comment type="subcellular location">
    <subcellularLocation>
        <location evidence="1">Host cytoplasm</location>
    </subcellularLocation>
    <subcellularLocation>
        <location evidence="2">Virion</location>
    </subcellularLocation>
</comment>
<reference evidence="24" key="1">
    <citation type="journal article" date="2019" name="Microbiome">
        <title>Stable distinct core eukaryotic viromes in different mosquito species from Guadeloupe, using single mosquito viral metagenomics.</title>
        <authorList>
            <person name="Shi C."/>
            <person name="Beller L."/>
            <person name="Deboutte W."/>
            <person name="Yinda K.C."/>
            <person name="Delang L."/>
            <person name="Vega-Rua A."/>
            <person name="Failloux A.B."/>
            <person name="Matthijnssens J."/>
        </authorList>
    </citation>
    <scope>NUCLEOTIDE SEQUENCE</scope>
    <source>
        <strain evidence="24">2017-PB-CQM-1-3</strain>
    </source>
</reference>
<evidence type="ECO:0000313" key="25">
    <source>
        <dbReference type="Proteomes" id="UP001224402"/>
    </source>
</evidence>
<dbReference type="GO" id="GO:0030430">
    <property type="term" value="C:host cell cytoplasm"/>
    <property type="evidence" value="ECO:0007669"/>
    <property type="project" value="UniProtKB-SubCell"/>
</dbReference>
<evidence type="ECO:0000256" key="2">
    <source>
        <dbReference type="ARBA" id="ARBA00004328"/>
    </source>
</evidence>
<comment type="catalytic activity">
    <reaction evidence="22">
        <text>GTP + H2O = GDP + phosphate + H(+)</text>
        <dbReference type="Rhea" id="RHEA:19669"/>
        <dbReference type="ChEBI" id="CHEBI:15377"/>
        <dbReference type="ChEBI" id="CHEBI:15378"/>
        <dbReference type="ChEBI" id="CHEBI:37565"/>
        <dbReference type="ChEBI" id="CHEBI:43474"/>
        <dbReference type="ChEBI" id="CHEBI:58189"/>
    </reaction>
</comment>
<dbReference type="GO" id="GO:0005524">
    <property type="term" value="F:ATP binding"/>
    <property type="evidence" value="ECO:0007669"/>
    <property type="project" value="UniProtKB-KW"/>
</dbReference>
<evidence type="ECO:0000256" key="5">
    <source>
        <dbReference type="ARBA" id="ARBA00022664"/>
    </source>
</evidence>
<dbReference type="GO" id="GO:0004482">
    <property type="term" value="F:mRNA 5'-cap (guanine-N7-)-methyltransferase activity"/>
    <property type="evidence" value="ECO:0007669"/>
    <property type="project" value="InterPro"/>
</dbReference>
<evidence type="ECO:0000259" key="23">
    <source>
        <dbReference type="PROSITE" id="PS50526"/>
    </source>
</evidence>
<dbReference type="InterPro" id="IPR039530">
    <property type="entry name" value="L_methyltransferase_rhabdo"/>
</dbReference>
<evidence type="ECO:0000256" key="1">
    <source>
        <dbReference type="ARBA" id="ARBA00004192"/>
    </source>
</evidence>
<keyword evidence="6" id="KW-0808">Transferase</keyword>
<dbReference type="InterPro" id="IPR014023">
    <property type="entry name" value="Mononeg_RNA_pol_cat"/>
</dbReference>
<evidence type="ECO:0000256" key="22">
    <source>
        <dbReference type="ARBA" id="ARBA00048548"/>
    </source>
</evidence>
<keyword evidence="25" id="KW-1185">Reference proteome</keyword>
<keyword evidence="15" id="KW-0511">Multifunctional enzyme</keyword>
<evidence type="ECO:0000256" key="11">
    <source>
        <dbReference type="ARBA" id="ARBA00022844"/>
    </source>
</evidence>
<name>A0A5C1K372_9RHAB</name>
<comment type="catalytic activity">
    <reaction evidence="20">
        <text>a 5'-end (5'-triphosphoguanosine)-adenylyl-adenylyl-cytidylyl-adenosine in mRNA + S-adenosyl-L-methionine = a 5'-end (5'-triphosphoguanosine)-(2'-O-methyladenylyl)-adenylyl-cytidylyl-adenosine in mRNA + S-adenosyl-L-homocysteine + H(+)</text>
        <dbReference type="Rhea" id="RHEA:65380"/>
        <dbReference type="Rhea" id="RHEA-COMP:16797"/>
        <dbReference type="Rhea" id="RHEA-COMP:16801"/>
        <dbReference type="ChEBI" id="CHEBI:15378"/>
        <dbReference type="ChEBI" id="CHEBI:57856"/>
        <dbReference type="ChEBI" id="CHEBI:59789"/>
        <dbReference type="ChEBI" id="CHEBI:156482"/>
        <dbReference type="ChEBI" id="CHEBI:156484"/>
    </reaction>
</comment>
<keyword evidence="9" id="KW-0547">Nucleotide-binding</keyword>
<dbReference type="EMBL" id="MN013386">
    <property type="protein sequence ID" value="QEM39085.1"/>
    <property type="molecule type" value="Viral_cRNA"/>
</dbReference>
<evidence type="ECO:0000256" key="14">
    <source>
        <dbReference type="ARBA" id="ARBA00023200"/>
    </source>
</evidence>
<proteinExistence type="predicted"/>
<keyword evidence="4 24" id="KW-0696">RNA-directed RNA polymerase</keyword>
<dbReference type="Proteomes" id="UP001224402">
    <property type="component" value="Segment"/>
</dbReference>
<comment type="catalytic activity">
    <reaction evidence="21">
        <text>a 5'-end (5'-triphosphoguanosine)-adenylyl-adenylyl-cytidylyl-adenosine in mRNA + 2 S-adenosyl-L-methionine = a 5'-end (N(7)-methyl 5'-triphosphoguanosine)-(2'-O-methyladenylyl)-adenylyl-cytidylyl-adenosine in mRNA + 2 S-adenosyl-L-homocysteine + H(+)</text>
        <dbReference type="Rhea" id="RHEA:65376"/>
        <dbReference type="Rhea" id="RHEA-COMP:16797"/>
        <dbReference type="Rhea" id="RHEA-COMP:16798"/>
        <dbReference type="ChEBI" id="CHEBI:15378"/>
        <dbReference type="ChEBI" id="CHEBI:57856"/>
        <dbReference type="ChEBI" id="CHEBI:59789"/>
        <dbReference type="ChEBI" id="CHEBI:156483"/>
        <dbReference type="ChEBI" id="CHEBI:156484"/>
        <dbReference type="EC" id="2.1.1.375"/>
    </reaction>
</comment>
<dbReference type="GO" id="GO:0003968">
    <property type="term" value="F:RNA-directed RNA polymerase activity"/>
    <property type="evidence" value="ECO:0007669"/>
    <property type="project" value="UniProtKB-KW"/>
</dbReference>
<evidence type="ECO:0000256" key="18">
    <source>
        <dbReference type="ARBA" id="ARBA00030436"/>
    </source>
</evidence>
<evidence type="ECO:0000256" key="21">
    <source>
        <dbReference type="ARBA" id="ARBA00047370"/>
    </source>
</evidence>
<sequence>MDDQMDQFKDSEFHLKTEDTCLDTHLNNPLHNLGVQQAIDDQKLRVKDNWGFNRKALWFEMRKLCRGLSISPAALTLNPQVLLPYIFNCGFTDAPEESNYLNFMKHLKVAVTLTDLTGHKFVPQQVIEVLHNIPAMLKTDVNYQQLQSLYNMRCRLEQGVVLTSKPGKYKLSRDLGSMSPWKQTFGPNGQNRFFFSAMITSTLKVYLSPRLALFSCKKTNQLWVGSRDHYLMIVDSISQRWVALFSSLLARDLKKANYPSWDELLTTFGWGDSLLELFGVEAYKSIKLWEPMIHGVLMSQHEDEIVDSTAFLRNMETELQDDGSNQGLLAVSNWNRLKLSTLTKMNDHKLSQLHGLYRIWGHPSIDVIEGLQRLRSVACSNRVFSYLAIKHHKITWREMFCISYYEKNHRWPAIEILPTMPEDSLVRRCLEQGLPLPRNARSYVKDHWEYIRFKQLFAVPKKFQLNDMIKDSATSLGLTQLIESIRRGGIGSSAERSVIYQWLQNDWVDPELLLKKIDREGFDPNEKVCGLREKEKEISIYGRFFGMLPIEKRLYVVVTEAMLAEHLLPYFPEITMTFNQVQLRNLIQKETRKLRVHSDEILTTVTNMDFVKWNSNMREQETSHLFQDFDHMFGFENVFSRSYEMFSESQLYLANGYVLPEIDETKNRLKDGLTVWSDHKGGIEGLRQKGWTIFTIVALKYVASVNGISCNLMGQGDNQVMILNYKKNTTDPPRIKHQEFLRTLDQFLSLIGPPLKPEETWTSSNFFAYGKFPVLKGEPLSQSLKKIIKTTRMTNEGLQNLSSTLSSITANASAATEADTCPVIPYMIAAFESSCAIELHTRHPFFSNHSLMHSELTRHFRVPVQGQSELFDVELDPRVRDNLQKMNQEGLLSLLLVPSSLGGFPVCHYWSLIIHGFPDQLSLDLRGLMDAHIRSTNQFIKKILNRVLQPPLSPEVNPEMLCQDPNSLNLLHPSTSMDKVKGMVQSFLIERGKEISRNQAFISFLELATEDQSQLATILFSANVIHPRIMSSITESTIVGKVNQALSKINRTGVLIRLMKAAHEEDRQVVYDDLDTTGGDMLDQFKSGSPSFFDLFGRFEQNFFNCLLHTISRHEEDQNYCVLVNPCSHKYAKKLRRDSWGKDLEGVSVAVPWELLSRHVSSNANCDIDNHPNKESGYVVTNVVGLSGHNSVARPGLPPTLGPYTSYLGSGTANKVEYEAKRLIEVAPPLIRNALQLLQLIGWATPRGSNLANLILLVCKSLTDLPVEFLTPEFAQIAGTVGHRWDDIKTSRMCTASILWTGGTFISSNTNNFKPEMCLVDSVTDNLEIHFQSIFLSISHLLSVESLYKGHPVDNQCYHYHIHCKGCVESLDETLIEIEADLEEVAKLSFLTPKTENPYLWVSKENLPNLLQIGGTFGKRQEINRDTHPESLHDMLIQTACNDMMNHHSLPSPSYKSDFDIRKLYQLPLVILLKINVIPFLVELVCNLVLRMSWIHAHNLHRGSSTQSTWLKAIQDMISRILPGWYQPLFPLLTNTEHVLTIKRMWPQVNAPVGSPPSPVQKATFFSEIFKRIVLNHSFPRLYIGWLEGSWRNRKITLIKTGITNHPISKWTLAQVLKGNPDARYWYFFHHLRQLNMESDDFLIRSNSCILDVVKLNERENGATMSLVTSFVTSRYFRKAKPLTFSQANHYGVSALLSSRVRPHTLQAAEATSQEEGDFAVEIAKVKALPHSCEELLEVRSVGHYQPSQVIKEVPRHLTFEPSIINHLYKPAGTVTTATYKMVSILNLALEKDWTLPTYLDDPFFGVGDGEGGFCACLSKIWGQLKFVYNSMHKLEEFTTTGSECHTPAALYSCEGALTKVLGLQLIEEGISDLTDPHTIDVLAKNFGQGSLLTCDCEGAGQNNPVKELKIRENLTKLSRAVGFRSAIIKTYASSLDLLYNGVNQWLEIFGSVRILRTVFSGVGNTEVYLFLSNKHPEPLWPVKVIWDDEDKRLQRSRTYANISYSDFCKTMYHHAPKFLRGCREPSPSYTMYLSDKPMRDSWISDLLSFVERFSIKGVFNFPMTYLESVRRSYAPVKLHRGHPATWQISYFTPKIRNGLIRDFFIAYGISLMIDDAPEFYWLQFVELMAKVELVCFQSMDGGWSLYPLVPETRKWYRFSALVRIENEDFSLASRKSVLTILGRFRRVFKQLRMIEFKSPRSFDFPRWIYQAIPTPIPYCDQPFPIRGDATNTLPWKFRPIPLFVDDMENTRNLLEILSRSKFPLENEPPHVKCVYQRILAGKLPGFETD</sequence>
<evidence type="ECO:0000256" key="10">
    <source>
        <dbReference type="ARBA" id="ARBA00022840"/>
    </source>
</evidence>
<dbReference type="PROSITE" id="PS50526">
    <property type="entry name" value="RDRP_SSRNA_NEG_NONSEG"/>
    <property type="match status" value="1"/>
</dbReference>
<keyword evidence="13" id="KW-0506">mRNA capping</keyword>
<comment type="catalytic activity">
    <reaction evidence="17">
        <text>a 5'-end (5'-triphosphoguanosine)-(2'-O-methyladenylyl)-adenylyl-cytidylyl-adenosine in mRNA + S-adenosyl-L-methionine = a 5'-end (N(7)-methyl 5'-triphosphoguanosine)-(2'-O-methyladenylyl)-adenylyl-cytidylyl-adenosine in mRNA + S-adenosyl-L-homocysteine</text>
        <dbReference type="Rhea" id="RHEA:65440"/>
        <dbReference type="Rhea" id="RHEA-COMP:16798"/>
        <dbReference type="Rhea" id="RHEA-COMP:16801"/>
        <dbReference type="ChEBI" id="CHEBI:57856"/>
        <dbReference type="ChEBI" id="CHEBI:59789"/>
        <dbReference type="ChEBI" id="CHEBI:156482"/>
        <dbReference type="ChEBI" id="CHEBI:156483"/>
    </reaction>
</comment>
<evidence type="ECO:0000256" key="7">
    <source>
        <dbReference type="ARBA" id="ARBA00022691"/>
    </source>
</evidence>
<keyword evidence="12" id="KW-0693">Viral RNA replication</keyword>
<protein>
    <recommendedName>
        <fullName evidence="3">RNA-directed RNA polymerase</fullName>
        <ecNumber evidence="3">2.7.7.48</ecNumber>
    </recommendedName>
    <alternativeName>
        <fullName evidence="19">Replicase</fullName>
    </alternativeName>
    <alternativeName>
        <fullName evidence="18">Transcriptase</fullName>
    </alternativeName>
</protein>
<evidence type="ECO:0000256" key="15">
    <source>
        <dbReference type="ARBA" id="ARBA00023268"/>
    </source>
</evidence>
<evidence type="ECO:0000256" key="16">
    <source>
        <dbReference type="ARBA" id="ARBA00024494"/>
    </source>
</evidence>
<keyword evidence="11" id="KW-0946">Virion</keyword>
<evidence type="ECO:0000256" key="6">
    <source>
        <dbReference type="ARBA" id="ARBA00022679"/>
    </source>
</evidence>
<dbReference type="InterPro" id="IPR026890">
    <property type="entry name" value="Mononeg_mRNAcap"/>
</dbReference>
<dbReference type="EC" id="2.7.7.48" evidence="3"/>
<dbReference type="Pfam" id="PF14318">
    <property type="entry name" value="Mononeg_mRNAcap"/>
    <property type="match status" value="1"/>
</dbReference>
<feature type="domain" description="RdRp catalytic" evidence="23">
    <location>
        <begin position="602"/>
        <end position="777"/>
    </location>
</feature>
<dbReference type="Pfam" id="PF00946">
    <property type="entry name" value="Mononeg_RNA_pol"/>
    <property type="match status" value="1"/>
</dbReference>
<organism evidence="24 25">
    <name type="scientific">Guadeloupe Culex rhabdovirus</name>
    <dbReference type="NCBI Taxonomy" id="2607740"/>
    <lineage>
        <taxon>Viruses</taxon>
        <taxon>Riboviria</taxon>
        <taxon>Orthornavirae</taxon>
        <taxon>Negarnaviricota</taxon>
        <taxon>Haploviricotina</taxon>
        <taxon>Monjiviricetes</taxon>
        <taxon>Mononegavirales</taxon>
        <taxon>Rhabdoviridae</taxon>
        <taxon>Deltarhabdovirinae</taxon>
        <taxon>Stangrhavirus</taxon>
        <taxon>Stangrhavirus guadeloupe</taxon>
    </lineage>
</organism>
<evidence type="ECO:0000256" key="13">
    <source>
        <dbReference type="ARBA" id="ARBA00023042"/>
    </source>
</evidence>
<evidence type="ECO:0000256" key="19">
    <source>
        <dbReference type="ARBA" id="ARBA00031012"/>
    </source>
</evidence>
<evidence type="ECO:0000313" key="24">
    <source>
        <dbReference type="EMBL" id="QEM39085.1"/>
    </source>
</evidence>
<evidence type="ECO:0000256" key="12">
    <source>
        <dbReference type="ARBA" id="ARBA00022953"/>
    </source>
</evidence>
<dbReference type="Pfam" id="PF14314">
    <property type="entry name" value="Methyltrans_Mon_2nd"/>
    <property type="match status" value="1"/>
</dbReference>
<comment type="catalytic activity">
    <reaction evidence="16">
        <text>a 5'-end triphospho-adenylyl-adenylyl-cytidylyl-adenosine in mRNA + GDP + H(+) = a 5'-end (5'-triphosphoguanosine)-adenylyl-adenylyl-cytidylyl-adenosine in mRNA + diphosphate</text>
        <dbReference type="Rhea" id="RHEA:65436"/>
        <dbReference type="Rhea" id="RHEA-COMP:16797"/>
        <dbReference type="Rhea" id="RHEA-COMP:16799"/>
        <dbReference type="ChEBI" id="CHEBI:15378"/>
        <dbReference type="ChEBI" id="CHEBI:33019"/>
        <dbReference type="ChEBI" id="CHEBI:58189"/>
        <dbReference type="ChEBI" id="CHEBI:156484"/>
        <dbReference type="ChEBI" id="CHEBI:156503"/>
        <dbReference type="EC" id="2.7.7.88"/>
    </reaction>
</comment>
<evidence type="ECO:0000256" key="4">
    <source>
        <dbReference type="ARBA" id="ARBA00022484"/>
    </source>
</evidence>
<evidence type="ECO:0000256" key="8">
    <source>
        <dbReference type="ARBA" id="ARBA00022695"/>
    </source>
</evidence>
<dbReference type="GO" id="GO:0044423">
    <property type="term" value="C:virion component"/>
    <property type="evidence" value="ECO:0007669"/>
    <property type="project" value="UniProtKB-KW"/>
</dbReference>
<evidence type="ECO:0000256" key="20">
    <source>
        <dbReference type="ARBA" id="ARBA00047332"/>
    </source>
</evidence>
<keyword evidence="14" id="KW-1035">Host cytoplasm</keyword>
<evidence type="ECO:0000256" key="3">
    <source>
        <dbReference type="ARBA" id="ARBA00012494"/>
    </source>
</evidence>
<keyword evidence="10" id="KW-0067">ATP-binding</keyword>
<keyword evidence="8" id="KW-0548">Nucleotidyltransferase</keyword>
<keyword evidence="5" id="KW-0507">mRNA processing</keyword>
<gene>
    <name evidence="24" type="primary">L</name>
</gene>
<evidence type="ECO:0000256" key="9">
    <source>
        <dbReference type="ARBA" id="ARBA00022741"/>
    </source>
</evidence>
<accession>A0A5C1K372</accession>
<evidence type="ECO:0000256" key="17">
    <source>
        <dbReference type="ARBA" id="ARBA00024499"/>
    </source>
</evidence>
<keyword evidence="7" id="KW-0949">S-adenosyl-L-methionine</keyword>